<accession>A0A345CPB0</accession>
<dbReference type="EMBL" id="CP013970">
    <property type="protein sequence ID" value="AXF75277.1"/>
    <property type="molecule type" value="Genomic_DNA"/>
</dbReference>
<dbReference type="AlphaFoldDB" id="A0A345CPB0"/>
<evidence type="ECO:0000313" key="3">
    <source>
        <dbReference type="Proteomes" id="UP000264980"/>
    </source>
</evidence>
<evidence type="ECO:0000256" key="1">
    <source>
        <dbReference type="SAM" id="MobiDB-lite"/>
    </source>
</evidence>
<evidence type="ECO:0008006" key="4">
    <source>
        <dbReference type="Google" id="ProtNLM"/>
    </source>
</evidence>
<proteinExistence type="predicted"/>
<gene>
    <name evidence="2" type="ORF">AV903_02790</name>
</gene>
<name>A0A345CPB0_9GAMM</name>
<protein>
    <recommendedName>
        <fullName evidence="4">Phage tail assembly protein</fullName>
    </recommendedName>
</protein>
<organism evidence="2 3">
    <name type="scientific">Erwinia tracheiphila</name>
    <dbReference type="NCBI Taxonomy" id="65700"/>
    <lineage>
        <taxon>Bacteria</taxon>
        <taxon>Pseudomonadati</taxon>
        <taxon>Pseudomonadota</taxon>
        <taxon>Gammaproteobacteria</taxon>
        <taxon>Enterobacterales</taxon>
        <taxon>Erwiniaceae</taxon>
        <taxon>Erwinia</taxon>
    </lineage>
</organism>
<evidence type="ECO:0000313" key="2">
    <source>
        <dbReference type="EMBL" id="AXF75277.1"/>
    </source>
</evidence>
<sequence>MEKHSLLFGVKAGEKVHFDFQVRMPVVRDTLEALRLTHDKYGTTEGAEAVTFYRIAVVAQALTSLGDLTDEEITVELLLDGLSDDDFDLIDAQIEAIKKKRLISNSKSQDSELSSSRSADTESPSSKSAE</sequence>
<dbReference type="Proteomes" id="UP000264980">
    <property type="component" value="Chromosome"/>
</dbReference>
<feature type="region of interest" description="Disordered" evidence="1">
    <location>
        <begin position="104"/>
        <end position="130"/>
    </location>
</feature>
<dbReference type="RefSeq" id="WP_233478797.1">
    <property type="nucleotide sequence ID" value="NZ_CP013970.1"/>
</dbReference>
<reference evidence="2 3" key="1">
    <citation type="submission" date="2016-01" db="EMBL/GenBank/DDBJ databases">
        <authorList>
            <person name="Oliw E.H."/>
        </authorList>
    </citation>
    <scope>NUCLEOTIDE SEQUENCE [LARGE SCALE GENOMIC DNA]</scope>
    <source>
        <strain evidence="2 3">MDcuke</strain>
    </source>
</reference>